<proteinExistence type="inferred from homology"/>
<dbReference type="PRINTS" id="PR01210">
    <property type="entry name" value="GGTRANSPTASE"/>
</dbReference>
<feature type="binding site" evidence="4">
    <location>
        <position position="430"/>
    </location>
    <ligand>
        <name>L-glutamate</name>
        <dbReference type="ChEBI" id="CHEBI:29985"/>
    </ligand>
</feature>
<gene>
    <name evidence="6" type="ORF">ASZ78_008744</name>
</gene>
<dbReference type="GO" id="GO:0002682">
    <property type="term" value="P:regulation of immune system process"/>
    <property type="evidence" value="ECO:0007669"/>
    <property type="project" value="TreeGrafter"/>
</dbReference>
<comment type="pathway">
    <text evidence="5">Sulfur metabolism; glutathione metabolism.</text>
</comment>
<dbReference type="EC" id="3.4.19.13" evidence="5"/>
<dbReference type="UniPathway" id="UPA00204"/>
<dbReference type="PANTHER" id="PTHR11686:SF56">
    <property type="entry name" value="GLUTATHIONE HYDROLASE 1 PROENZYME-RELATED"/>
    <property type="match status" value="1"/>
</dbReference>
<dbReference type="SUPFAM" id="SSF56235">
    <property type="entry name" value="N-terminal nucleophile aminohydrolases (Ntn hydrolases)"/>
    <property type="match status" value="1"/>
</dbReference>
<evidence type="ECO:0000256" key="2">
    <source>
        <dbReference type="ARBA" id="ARBA00023180"/>
    </source>
</evidence>
<comment type="catalytic activity">
    <reaction evidence="5">
        <text>an N-terminal (5-L-glutamyl)-[peptide] + an alpha-amino acid = 5-L-glutamyl amino acid + an N-terminal L-alpha-aminoacyl-[peptide]</text>
        <dbReference type="Rhea" id="RHEA:23904"/>
        <dbReference type="Rhea" id="RHEA-COMP:9780"/>
        <dbReference type="Rhea" id="RHEA-COMP:9795"/>
        <dbReference type="ChEBI" id="CHEBI:77644"/>
        <dbReference type="ChEBI" id="CHEBI:78597"/>
        <dbReference type="ChEBI" id="CHEBI:78599"/>
        <dbReference type="ChEBI" id="CHEBI:78608"/>
        <dbReference type="EC" id="2.3.2.2"/>
    </reaction>
</comment>
<accession>A0A226NB11</accession>
<dbReference type="FunFam" id="1.10.246.130:FF:000002">
    <property type="entry name" value="glutathione hydrolase 1 proenzyme"/>
    <property type="match status" value="1"/>
</dbReference>
<reference evidence="6 7" key="1">
    <citation type="submission" date="2016-07" db="EMBL/GenBank/DDBJ databases">
        <title>Disparate Historic Effective Population Sizes Predicted by Modern Levels of Genome Diversity for the Scaled Quail (Callipepla squamata) and the Northern Bobwhite (Colinus virginianus): Inferences from First and Second Generation Draft Genome Assemblies for Sympatric New World Quail.</title>
        <authorList>
            <person name="Oldeschulte D.L."/>
            <person name="Halley Y.A."/>
            <person name="Bhattarai E.K."/>
            <person name="Brashear W.A."/>
            <person name="Hill J."/>
            <person name="Metz R.P."/>
            <person name="Johnson C.D."/>
            <person name="Rollins D."/>
            <person name="Peterson M.J."/>
            <person name="Bickhart D.M."/>
            <person name="Decker J.E."/>
            <person name="Seabury C.M."/>
        </authorList>
    </citation>
    <scope>NUCLEOTIDE SEQUENCE [LARGE SCALE GENOMIC DNA]</scope>
    <source>
        <strain evidence="6 7">Texas</strain>
        <tissue evidence="6">Leg muscle</tissue>
    </source>
</reference>
<comment type="catalytic activity">
    <reaction evidence="5">
        <text>an S-substituted glutathione + H2O = an S-substituted L-cysteinylglycine + L-glutamate</text>
        <dbReference type="Rhea" id="RHEA:59468"/>
        <dbReference type="ChEBI" id="CHEBI:15377"/>
        <dbReference type="ChEBI" id="CHEBI:29985"/>
        <dbReference type="ChEBI" id="CHEBI:90779"/>
        <dbReference type="ChEBI" id="CHEBI:143103"/>
        <dbReference type="EC" id="3.4.19.13"/>
    </reaction>
</comment>
<comment type="function">
    <text evidence="5">Cleaves the gamma-glutamyl peptide bond of glutathione and glutathione conjugates.</text>
</comment>
<dbReference type="OrthoDB" id="1081007at2759"/>
<dbReference type="EMBL" id="MCFN01000114">
    <property type="protein sequence ID" value="OXB64668.1"/>
    <property type="molecule type" value="Genomic_DNA"/>
</dbReference>
<dbReference type="FunFam" id="3.60.20.40:FF:000007">
    <property type="entry name" value="Glutathione hydrolase 1 proenzyme"/>
    <property type="match status" value="1"/>
</dbReference>
<dbReference type="GO" id="GO:0050727">
    <property type="term" value="P:regulation of inflammatory response"/>
    <property type="evidence" value="ECO:0007669"/>
    <property type="project" value="TreeGrafter"/>
</dbReference>
<dbReference type="PANTHER" id="PTHR11686">
    <property type="entry name" value="GAMMA GLUTAMYL TRANSPEPTIDASE"/>
    <property type="match status" value="1"/>
</dbReference>
<keyword evidence="5" id="KW-0808">Transferase</keyword>
<name>A0A226NB11_CALSU</name>
<comment type="subcellular location">
    <subcellularLocation>
        <location evidence="5">Membrane</location>
        <topology evidence="5">Single-pass type II membrane protein</topology>
    </subcellularLocation>
</comment>
<evidence type="ECO:0000313" key="7">
    <source>
        <dbReference type="Proteomes" id="UP000198323"/>
    </source>
</evidence>
<protein>
    <recommendedName>
        <fullName evidence="5">Glutathione hydrolase</fullName>
        <ecNumber evidence="5">2.3.2.2</ecNumber>
        <ecNumber evidence="5">3.4.19.13</ecNumber>
    </recommendedName>
    <alternativeName>
        <fullName evidence="5">Gamma-glutamyltransferase</fullName>
    </alternativeName>
    <alternativeName>
        <fullName evidence="5">Gamma-glutamyltranspeptidase</fullName>
    </alternativeName>
</protein>
<comment type="catalytic activity">
    <reaction evidence="5">
        <text>glutathione + H2O = L-cysteinylglycine + L-glutamate</text>
        <dbReference type="Rhea" id="RHEA:28807"/>
        <dbReference type="ChEBI" id="CHEBI:15377"/>
        <dbReference type="ChEBI" id="CHEBI:29985"/>
        <dbReference type="ChEBI" id="CHEBI:57925"/>
        <dbReference type="ChEBI" id="CHEBI:61694"/>
        <dbReference type="EC" id="3.4.19.13"/>
    </reaction>
</comment>
<evidence type="ECO:0000313" key="6">
    <source>
        <dbReference type="EMBL" id="OXB64668.1"/>
    </source>
</evidence>
<dbReference type="InterPro" id="IPR043138">
    <property type="entry name" value="GGT_lsub"/>
</dbReference>
<feature type="binding site" evidence="4">
    <location>
        <begin position="406"/>
        <end position="408"/>
    </location>
    <ligand>
        <name>L-glutamate</name>
        <dbReference type="ChEBI" id="CHEBI:29985"/>
    </ligand>
</feature>
<evidence type="ECO:0000256" key="3">
    <source>
        <dbReference type="PIRSR" id="PIRSR600101-1"/>
    </source>
</evidence>
<dbReference type="STRING" id="9009.A0A226NB11"/>
<dbReference type="InterPro" id="IPR000101">
    <property type="entry name" value="GGT_peptidase"/>
</dbReference>
<dbReference type="PROSITE" id="PS00462">
    <property type="entry name" value="G_GLU_TRANSPEPTIDASE"/>
    <property type="match status" value="1"/>
</dbReference>
<feature type="binding site" evidence="4">
    <location>
        <position position="481"/>
    </location>
    <ligand>
        <name>L-glutamate</name>
        <dbReference type="ChEBI" id="CHEBI:29985"/>
    </ligand>
</feature>
<comment type="caution">
    <text evidence="6">The sequence shown here is derived from an EMBL/GenBank/DDBJ whole genome shotgun (WGS) entry which is preliminary data.</text>
</comment>
<feature type="active site" description="Nucleophile" evidence="3">
    <location>
        <position position="388"/>
    </location>
</feature>
<dbReference type="InterPro" id="IPR055262">
    <property type="entry name" value="GGT_CS"/>
</dbReference>
<feature type="binding site" evidence="4">
    <location>
        <begin position="458"/>
        <end position="459"/>
    </location>
    <ligand>
        <name>L-glutamate</name>
        <dbReference type="ChEBI" id="CHEBI:29985"/>
    </ligand>
</feature>
<dbReference type="InterPro" id="IPR029055">
    <property type="entry name" value="Ntn_hydrolases_N"/>
</dbReference>
<dbReference type="AlphaFoldDB" id="A0A226NB11"/>
<dbReference type="GO" id="GO:0006751">
    <property type="term" value="P:glutathione catabolic process"/>
    <property type="evidence" value="ECO:0007669"/>
    <property type="project" value="UniProtKB-UniRule"/>
</dbReference>
<dbReference type="InterPro" id="IPR043137">
    <property type="entry name" value="GGT_ssub_C"/>
</dbReference>
<dbReference type="Gene3D" id="3.60.20.40">
    <property type="match status" value="1"/>
</dbReference>
<dbReference type="GO" id="GO:0036374">
    <property type="term" value="F:glutathione hydrolase activity"/>
    <property type="evidence" value="ECO:0007669"/>
    <property type="project" value="UniProtKB-UniRule"/>
</dbReference>
<dbReference type="EC" id="2.3.2.2" evidence="5"/>
<organism evidence="6 7">
    <name type="scientific">Callipepla squamata</name>
    <name type="common">Scaled quail</name>
    <dbReference type="NCBI Taxonomy" id="9009"/>
    <lineage>
        <taxon>Eukaryota</taxon>
        <taxon>Metazoa</taxon>
        <taxon>Chordata</taxon>
        <taxon>Craniata</taxon>
        <taxon>Vertebrata</taxon>
        <taxon>Euteleostomi</taxon>
        <taxon>Archelosauria</taxon>
        <taxon>Archosauria</taxon>
        <taxon>Dinosauria</taxon>
        <taxon>Saurischia</taxon>
        <taxon>Theropoda</taxon>
        <taxon>Coelurosauria</taxon>
        <taxon>Aves</taxon>
        <taxon>Neognathae</taxon>
        <taxon>Galloanserae</taxon>
        <taxon>Galliformes</taxon>
        <taxon>Odontophoridae</taxon>
        <taxon>Callipepla</taxon>
    </lineage>
</organism>
<dbReference type="GO" id="GO:0031179">
    <property type="term" value="P:peptide modification"/>
    <property type="evidence" value="ECO:0007669"/>
    <property type="project" value="TreeGrafter"/>
</dbReference>
<keyword evidence="5" id="KW-0378">Hydrolase</keyword>
<evidence type="ECO:0000256" key="4">
    <source>
        <dbReference type="PIRSR" id="PIRSR600101-2"/>
    </source>
</evidence>
<keyword evidence="2" id="KW-0325">Glycoprotein</keyword>
<evidence type="ECO:0000256" key="1">
    <source>
        <dbReference type="ARBA" id="ARBA00009381"/>
    </source>
</evidence>
<dbReference type="Gene3D" id="1.10.246.130">
    <property type="match status" value="1"/>
</dbReference>
<keyword evidence="5" id="KW-0012">Acyltransferase</keyword>
<dbReference type="NCBIfam" id="TIGR00066">
    <property type="entry name" value="g_glut_trans"/>
    <property type="match status" value="1"/>
</dbReference>
<dbReference type="GO" id="GO:0005886">
    <property type="term" value="C:plasma membrane"/>
    <property type="evidence" value="ECO:0007669"/>
    <property type="project" value="TreeGrafter"/>
</dbReference>
<sequence length="576" mass="62586">MRKRCVVTGVLTAVLLGLILFLALFFGLRSDSEDTHIYKRAAVAADAKECSIIGRDILQQGGSAVDAAIAALLCCGLMSPHSMGIGGGLFFTIYNSSGNVEVINAREVAPKRATQDMFGNNTQISMKGGLSIAVPGEIRGYELAHKRHGKLPWRDLFLPSVKLARDGFPIGKGLGAAIRSKRQSIESSPLLCEVFCKDGKILQEGDIIKMPKLANTYQTIADEGADVFYTGSLAEQIIADIQSVGGIVSMEDMRDYKATVIEDPIEVPLGEFILYTPSAPLSGPVLALIFNILKEVYLLLPGYNFSPDSVKTVEERGLTYHRIVEAFRFSYAKRTLLGDPKFVNITEAIRNMTSEFFADSLRRKITDNTSHPIEYYEPEYYTADSAGTTHLSIVADDGSAVSATSTINQYFGSDILSSTNGIIYNDEMDDFSSPDIINGFGIPPSPANFIAPGKQPLSSMCPSILVDKTKKIRMVVGAAGGSKITTATALAIINSIWFGYDMKRAVEEPRIHDQLFPSVTELEEEVEKGLEEQLQMRKHDTTRVSSGISVVQAVLRTDDGWAAASDSRKGGIPAGY</sequence>
<keyword evidence="7" id="KW-1185">Reference proteome</keyword>
<comment type="similarity">
    <text evidence="1">Belongs to the gamma-glutamyltransferase family.</text>
</comment>
<evidence type="ECO:0000256" key="5">
    <source>
        <dbReference type="RuleBase" id="RU368068"/>
    </source>
</evidence>
<feature type="binding site" evidence="4">
    <location>
        <position position="106"/>
    </location>
    <ligand>
        <name>L-glutamate</name>
        <dbReference type="ChEBI" id="CHEBI:29985"/>
    </ligand>
</feature>
<dbReference type="GO" id="GO:0103068">
    <property type="term" value="F:leukotriene C4 gamma-glutamyl transferase activity"/>
    <property type="evidence" value="ECO:0007669"/>
    <property type="project" value="UniProtKB-EC"/>
</dbReference>
<dbReference type="Proteomes" id="UP000198323">
    <property type="component" value="Unassembled WGS sequence"/>
</dbReference>
<dbReference type="Pfam" id="PF01019">
    <property type="entry name" value="G_glu_transpept"/>
    <property type="match status" value="1"/>
</dbReference>